<feature type="transmembrane region" description="Helical" evidence="2">
    <location>
        <begin position="162"/>
        <end position="188"/>
    </location>
</feature>
<name>A0A6A6IIS8_9PLEO</name>
<sequence>MKSLSYSLAIASLSNTIAAKLLPSNNSTPPLDVRDISARSRNLLARQSYDYCGTTSYYCINSNCCGITVFNCMDPGGECCADLSEYGYGLWCTAGTTCVIENGLVQCQDESGDVFSADSSAAEIPTATATGSDEPFETGGSSSGGSSGSSGSRTKTKKKSKAWIAAAVIVPLIGIAVIAGIVFFLFMLRKKKRANANASAVPNFNQQGGGPGNPPAMTQQQPVMSGPPPATPAPQMGMSPMPQHATPAQNPDLKTPAYTQQYEVPSPVSSPPPQWTPASPAPTTAQPVVYAYQQGAAPELHGQAITSPVSPMNTGNGGGYTPPMQQSRPVYPNAMEMPAAQAPRQGAQELQ</sequence>
<protein>
    <recommendedName>
        <fullName evidence="5">Mid2 domain-containing protein</fullName>
    </recommendedName>
</protein>
<evidence type="ECO:0000313" key="3">
    <source>
        <dbReference type="EMBL" id="KAF2250474.1"/>
    </source>
</evidence>
<evidence type="ECO:0000256" key="1">
    <source>
        <dbReference type="SAM" id="MobiDB-lite"/>
    </source>
</evidence>
<proteinExistence type="predicted"/>
<dbReference type="RefSeq" id="XP_033685478.1">
    <property type="nucleotide sequence ID" value="XM_033828549.1"/>
</dbReference>
<gene>
    <name evidence="3" type="ORF">BU26DRAFT_517313</name>
</gene>
<dbReference type="EMBL" id="ML987193">
    <property type="protein sequence ID" value="KAF2250474.1"/>
    <property type="molecule type" value="Genomic_DNA"/>
</dbReference>
<feature type="region of interest" description="Disordered" evidence="1">
    <location>
        <begin position="308"/>
        <end position="330"/>
    </location>
</feature>
<dbReference type="GeneID" id="54581879"/>
<dbReference type="OrthoDB" id="3798796at2759"/>
<evidence type="ECO:0000256" key="2">
    <source>
        <dbReference type="SAM" id="Phobius"/>
    </source>
</evidence>
<feature type="region of interest" description="Disordered" evidence="1">
    <location>
        <begin position="200"/>
        <end position="282"/>
    </location>
</feature>
<dbReference type="Proteomes" id="UP000800094">
    <property type="component" value="Unassembled WGS sequence"/>
</dbReference>
<keyword evidence="4" id="KW-1185">Reference proteome</keyword>
<accession>A0A6A6IIS8</accession>
<evidence type="ECO:0000313" key="4">
    <source>
        <dbReference type="Proteomes" id="UP000800094"/>
    </source>
</evidence>
<dbReference type="AlphaFoldDB" id="A0A6A6IIS8"/>
<keyword evidence="2" id="KW-0812">Transmembrane</keyword>
<feature type="region of interest" description="Disordered" evidence="1">
    <location>
        <begin position="127"/>
        <end position="156"/>
    </location>
</feature>
<keyword evidence="2" id="KW-0472">Membrane</keyword>
<reference evidence="3" key="1">
    <citation type="journal article" date="2020" name="Stud. Mycol.">
        <title>101 Dothideomycetes genomes: a test case for predicting lifestyles and emergence of pathogens.</title>
        <authorList>
            <person name="Haridas S."/>
            <person name="Albert R."/>
            <person name="Binder M."/>
            <person name="Bloem J."/>
            <person name="Labutti K."/>
            <person name="Salamov A."/>
            <person name="Andreopoulos B."/>
            <person name="Baker S."/>
            <person name="Barry K."/>
            <person name="Bills G."/>
            <person name="Bluhm B."/>
            <person name="Cannon C."/>
            <person name="Castanera R."/>
            <person name="Culley D."/>
            <person name="Daum C."/>
            <person name="Ezra D."/>
            <person name="Gonzalez J."/>
            <person name="Henrissat B."/>
            <person name="Kuo A."/>
            <person name="Liang C."/>
            <person name="Lipzen A."/>
            <person name="Lutzoni F."/>
            <person name="Magnuson J."/>
            <person name="Mondo S."/>
            <person name="Nolan M."/>
            <person name="Ohm R."/>
            <person name="Pangilinan J."/>
            <person name="Park H.-J."/>
            <person name="Ramirez L."/>
            <person name="Alfaro M."/>
            <person name="Sun H."/>
            <person name="Tritt A."/>
            <person name="Yoshinaga Y."/>
            <person name="Zwiers L.-H."/>
            <person name="Turgeon B."/>
            <person name="Goodwin S."/>
            <person name="Spatafora J."/>
            <person name="Crous P."/>
            <person name="Grigoriev I."/>
        </authorList>
    </citation>
    <scope>NUCLEOTIDE SEQUENCE</scope>
    <source>
        <strain evidence="3">CBS 122368</strain>
    </source>
</reference>
<organism evidence="3 4">
    <name type="scientific">Trematosphaeria pertusa</name>
    <dbReference type="NCBI Taxonomy" id="390896"/>
    <lineage>
        <taxon>Eukaryota</taxon>
        <taxon>Fungi</taxon>
        <taxon>Dikarya</taxon>
        <taxon>Ascomycota</taxon>
        <taxon>Pezizomycotina</taxon>
        <taxon>Dothideomycetes</taxon>
        <taxon>Pleosporomycetidae</taxon>
        <taxon>Pleosporales</taxon>
        <taxon>Massarineae</taxon>
        <taxon>Trematosphaeriaceae</taxon>
        <taxon>Trematosphaeria</taxon>
    </lineage>
</organism>
<keyword evidence="2" id="KW-1133">Transmembrane helix</keyword>
<evidence type="ECO:0008006" key="5">
    <source>
        <dbReference type="Google" id="ProtNLM"/>
    </source>
</evidence>